<evidence type="ECO:0000256" key="4">
    <source>
        <dbReference type="ARBA" id="ARBA00022989"/>
    </source>
</evidence>
<feature type="transmembrane region" description="Helical" evidence="6">
    <location>
        <begin position="12"/>
        <end position="33"/>
    </location>
</feature>
<dbReference type="GO" id="GO:0022857">
    <property type="term" value="F:transmembrane transporter activity"/>
    <property type="evidence" value="ECO:0007669"/>
    <property type="project" value="InterPro"/>
</dbReference>
<name>A0A3A1U075_9MICO</name>
<organism evidence="8 9">
    <name type="scientific">Amnibacterium setariae</name>
    <dbReference type="NCBI Taxonomy" id="2306585"/>
    <lineage>
        <taxon>Bacteria</taxon>
        <taxon>Bacillati</taxon>
        <taxon>Actinomycetota</taxon>
        <taxon>Actinomycetes</taxon>
        <taxon>Micrococcales</taxon>
        <taxon>Microbacteriaceae</taxon>
        <taxon>Amnibacterium</taxon>
    </lineage>
</organism>
<dbReference type="Gene3D" id="1.20.1250.20">
    <property type="entry name" value="MFS general substrate transporter like domains"/>
    <property type="match status" value="2"/>
</dbReference>
<feature type="transmembrane region" description="Helical" evidence="6">
    <location>
        <begin position="236"/>
        <end position="254"/>
    </location>
</feature>
<dbReference type="PANTHER" id="PTHR42718">
    <property type="entry name" value="MAJOR FACILITATOR SUPERFAMILY MULTIDRUG TRANSPORTER MFSC"/>
    <property type="match status" value="1"/>
</dbReference>
<dbReference type="SUPFAM" id="SSF103473">
    <property type="entry name" value="MFS general substrate transporter"/>
    <property type="match status" value="1"/>
</dbReference>
<feature type="transmembrane region" description="Helical" evidence="6">
    <location>
        <begin position="107"/>
        <end position="128"/>
    </location>
</feature>
<dbReference type="InterPro" id="IPR036259">
    <property type="entry name" value="MFS_trans_sf"/>
</dbReference>
<evidence type="ECO:0000256" key="2">
    <source>
        <dbReference type="ARBA" id="ARBA00022448"/>
    </source>
</evidence>
<dbReference type="Proteomes" id="UP000265742">
    <property type="component" value="Unassembled WGS sequence"/>
</dbReference>
<feature type="transmembrane region" description="Helical" evidence="6">
    <location>
        <begin position="274"/>
        <end position="294"/>
    </location>
</feature>
<evidence type="ECO:0000256" key="3">
    <source>
        <dbReference type="ARBA" id="ARBA00022692"/>
    </source>
</evidence>
<keyword evidence="2" id="KW-0813">Transport</keyword>
<dbReference type="InterPro" id="IPR011701">
    <property type="entry name" value="MFS"/>
</dbReference>
<evidence type="ECO:0000256" key="1">
    <source>
        <dbReference type="ARBA" id="ARBA00004651"/>
    </source>
</evidence>
<keyword evidence="9" id="KW-1185">Reference proteome</keyword>
<evidence type="ECO:0000256" key="5">
    <source>
        <dbReference type="ARBA" id="ARBA00023136"/>
    </source>
</evidence>
<evidence type="ECO:0000313" key="9">
    <source>
        <dbReference type="Proteomes" id="UP000265742"/>
    </source>
</evidence>
<accession>A0A3A1U075</accession>
<gene>
    <name evidence="8" type="ORF">D1781_02375</name>
</gene>
<dbReference type="RefSeq" id="WP_119480667.1">
    <property type="nucleotide sequence ID" value="NZ_QXTG01000001.1"/>
</dbReference>
<feature type="transmembrane region" description="Helical" evidence="6">
    <location>
        <begin position="314"/>
        <end position="334"/>
    </location>
</feature>
<feature type="transmembrane region" description="Helical" evidence="6">
    <location>
        <begin position="346"/>
        <end position="366"/>
    </location>
</feature>
<dbReference type="GO" id="GO:0005886">
    <property type="term" value="C:plasma membrane"/>
    <property type="evidence" value="ECO:0007669"/>
    <property type="project" value="UniProtKB-SubCell"/>
</dbReference>
<dbReference type="PANTHER" id="PTHR42718:SF9">
    <property type="entry name" value="MAJOR FACILITATOR SUPERFAMILY MULTIDRUG TRANSPORTER MFSC"/>
    <property type="match status" value="1"/>
</dbReference>
<evidence type="ECO:0000313" key="8">
    <source>
        <dbReference type="EMBL" id="RIX30304.1"/>
    </source>
</evidence>
<proteinExistence type="predicted"/>
<feature type="transmembrane region" description="Helical" evidence="6">
    <location>
        <begin position="175"/>
        <end position="198"/>
    </location>
</feature>
<sequence length="477" mass="46976">MSSAAGVGARGAIGVVGVLAVVELASGVLQGYYVPQLTDIARALRIPDADVNWLEGGQLALSVVAVPILAKLGDLLGHRRVLLAALAGTALASLGLAFATASFPLFLALWAVQGLYTAWLPLEVALIAHRARTRPDPQATTRAGAGVVVAALEAGAIAGALAGGSAQALLGSLRAALLVPGVLVAVAFLAVLIGVREVPDRAPGRLDARGAVLLGVALAVLTGALGLLRLQPGSAIGWAILLPGLALVAVFVLVERRTPDPLVDMRVLARPAVWPVQLAALLFGVSVLGAQGPLSTFVRTDPARVGYGLGLGSGMLSVVIGVYVLSLLVGALLLGPVSRRTGTRATLVAGSAVVGVGYLALIPLHATLGQVIGAMAVAGLGSGALVAALPAAAAAVAPIGRTAVATGLTNTGKSLGGAFASCAFAVALATGAPAGGTAGSYGGYLTTWAICGGTAVVGALVLLVVPAAAFPRRAVTA</sequence>
<feature type="transmembrane region" description="Helical" evidence="6">
    <location>
        <begin position="140"/>
        <end position="163"/>
    </location>
</feature>
<comment type="caution">
    <text evidence="8">The sequence shown here is derived from an EMBL/GenBank/DDBJ whole genome shotgun (WGS) entry which is preliminary data.</text>
</comment>
<dbReference type="OrthoDB" id="4484751at2"/>
<keyword evidence="4 6" id="KW-1133">Transmembrane helix</keyword>
<dbReference type="Pfam" id="PF07690">
    <property type="entry name" value="MFS_1"/>
    <property type="match status" value="1"/>
</dbReference>
<reference evidence="9" key="1">
    <citation type="submission" date="2018-09" db="EMBL/GenBank/DDBJ databases">
        <authorList>
            <person name="Kim I."/>
        </authorList>
    </citation>
    <scope>NUCLEOTIDE SEQUENCE [LARGE SCALE GENOMIC DNA]</scope>
    <source>
        <strain evidence="9">DD4a</strain>
    </source>
</reference>
<feature type="transmembrane region" description="Helical" evidence="6">
    <location>
        <begin position="447"/>
        <end position="470"/>
    </location>
</feature>
<evidence type="ECO:0000259" key="7">
    <source>
        <dbReference type="PROSITE" id="PS50850"/>
    </source>
</evidence>
<comment type="subcellular location">
    <subcellularLocation>
        <location evidence="1">Cell membrane</location>
        <topology evidence="1">Multi-pass membrane protein</topology>
    </subcellularLocation>
</comment>
<feature type="transmembrane region" description="Helical" evidence="6">
    <location>
        <begin position="418"/>
        <end position="441"/>
    </location>
</feature>
<dbReference type="AlphaFoldDB" id="A0A3A1U075"/>
<dbReference type="PROSITE" id="PS50850">
    <property type="entry name" value="MFS"/>
    <property type="match status" value="1"/>
</dbReference>
<feature type="transmembrane region" description="Helical" evidence="6">
    <location>
        <begin position="372"/>
        <end position="397"/>
    </location>
</feature>
<keyword evidence="5 6" id="KW-0472">Membrane</keyword>
<feature type="transmembrane region" description="Helical" evidence="6">
    <location>
        <begin position="82"/>
        <end position="101"/>
    </location>
</feature>
<feature type="domain" description="Major facilitator superfamily (MFS) profile" evidence="7">
    <location>
        <begin position="15"/>
        <end position="470"/>
    </location>
</feature>
<protein>
    <submittedName>
        <fullName evidence="8">MFS transporter</fullName>
    </submittedName>
</protein>
<evidence type="ECO:0000256" key="6">
    <source>
        <dbReference type="SAM" id="Phobius"/>
    </source>
</evidence>
<dbReference type="InterPro" id="IPR020846">
    <property type="entry name" value="MFS_dom"/>
</dbReference>
<feature type="transmembrane region" description="Helical" evidence="6">
    <location>
        <begin position="210"/>
        <end position="230"/>
    </location>
</feature>
<feature type="transmembrane region" description="Helical" evidence="6">
    <location>
        <begin position="53"/>
        <end position="70"/>
    </location>
</feature>
<dbReference type="EMBL" id="QXTG01000001">
    <property type="protein sequence ID" value="RIX30304.1"/>
    <property type="molecule type" value="Genomic_DNA"/>
</dbReference>
<keyword evidence="3 6" id="KW-0812">Transmembrane</keyword>